<dbReference type="GO" id="GO:0004022">
    <property type="term" value="F:alcohol dehydrogenase (NAD+) activity"/>
    <property type="evidence" value="ECO:0007669"/>
    <property type="project" value="TreeGrafter"/>
</dbReference>
<dbReference type="Gene3D" id="3.40.50.1970">
    <property type="match status" value="1"/>
</dbReference>
<name>A0A1G7Y5W2_9BACI</name>
<dbReference type="InterPro" id="IPR039697">
    <property type="entry name" value="Alcohol_dehydrogenase_Fe"/>
</dbReference>
<dbReference type="OrthoDB" id="9815791at2"/>
<evidence type="ECO:0000256" key="1">
    <source>
        <dbReference type="ARBA" id="ARBA00007358"/>
    </source>
</evidence>
<dbReference type="GO" id="GO:0018506">
    <property type="term" value="F:maleylacetate reductase activity"/>
    <property type="evidence" value="ECO:0007669"/>
    <property type="project" value="InterPro"/>
</dbReference>
<feature type="domain" description="Fe-containing alcohol dehydrogenase-like C-terminal" evidence="5">
    <location>
        <begin position="166"/>
        <end position="347"/>
    </location>
</feature>
<gene>
    <name evidence="6" type="ORF">SAMN05192534_1012</name>
</gene>
<evidence type="ECO:0000313" key="6">
    <source>
        <dbReference type="EMBL" id="SDG91759.1"/>
    </source>
</evidence>
<proteinExistence type="inferred from homology"/>
<dbReference type="Proteomes" id="UP000199163">
    <property type="component" value="Unassembled WGS sequence"/>
</dbReference>
<dbReference type="GO" id="GO:0046872">
    <property type="term" value="F:metal ion binding"/>
    <property type="evidence" value="ECO:0007669"/>
    <property type="project" value="InterPro"/>
</dbReference>
<protein>
    <submittedName>
        <fullName evidence="6">Maleylacetate reductase</fullName>
    </submittedName>
</protein>
<sequence length="356" mass="38246">MENFIYEQQAAKIVFGRGKRKSVKEEVKRLGANRALVISTQGRKKEAEEIAACLEEVSAGLHDKARQHVPKENVTDVVQEMKDVQADTLVAVGGGSAIGLAKAAVLQLNMPIVAVPTTYSGSEMTAVWGITSHGKKQTGKDTACQPKTVIYDPELTVTMPPSLSLTSGVNAMAHCVEALYASNENPITSLMAEEGIRALHESLGNIVRNPHDMEARSLALYGSWLSGSALASVGMALHHKLCHVLGGTCQLPHAETHTVVLPHALEYNRPDVPKAIQAVARALQTGEQHVPSKLFTFIKDNGGPTSLEEIGMKKGDIDKAAELATEKAYDNPREVTKEGMKKLLTQAFAGKQPLCS</sequence>
<dbReference type="Pfam" id="PF25137">
    <property type="entry name" value="ADH_Fe_C"/>
    <property type="match status" value="1"/>
</dbReference>
<dbReference type="PANTHER" id="PTHR11496">
    <property type="entry name" value="ALCOHOL DEHYDROGENASE"/>
    <property type="match status" value="1"/>
</dbReference>
<dbReference type="InterPro" id="IPR034786">
    <property type="entry name" value="MAR"/>
</dbReference>
<evidence type="ECO:0000259" key="5">
    <source>
        <dbReference type="Pfam" id="PF25137"/>
    </source>
</evidence>
<comment type="similarity">
    <text evidence="1">Belongs to the iron-containing alcohol dehydrogenase family.</text>
</comment>
<evidence type="ECO:0000256" key="2">
    <source>
        <dbReference type="ARBA" id="ARBA00023002"/>
    </source>
</evidence>
<dbReference type="Gene3D" id="1.20.1090.10">
    <property type="entry name" value="Dehydroquinate synthase-like - alpha domain"/>
    <property type="match status" value="1"/>
</dbReference>
<evidence type="ECO:0000259" key="4">
    <source>
        <dbReference type="Pfam" id="PF00465"/>
    </source>
</evidence>
<dbReference type="Pfam" id="PF00465">
    <property type="entry name" value="Fe-ADH"/>
    <property type="match status" value="1"/>
</dbReference>
<evidence type="ECO:0000313" key="7">
    <source>
        <dbReference type="Proteomes" id="UP000199163"/>
    </source>
</evidence>
<keyword evidence="3" id="KW-0520">NAD</keyword>
<dbReference type="SUPFAM" id="SSF56796">
    <property type="entry name" value="Dehydroquinate synthase-like"/>
    <property type="match status" value="1"/>
</dbReference>
<feature type="domain" description="Alcohol dehydrogenase iron-type/glycerol dehydrogenase GldA" evidence="4">
    <location>
        <begin position="11"/>
        <end position="153"/>
    </location>
</feature>
<dbReference type="STRING" id="568899.SAMN05192534_1012"/>
<dbReference type="EMBL" id="FNDK01000001">
    <property type="protein sequence ID" value="SDG91759.1"/>
    <property type="molecule type" value="Genomic_DNA"/>
</dbReference>
<dbReference type="RefSeq" id="WP_091270131.1">
    <property type="nucleotide sequence ID" value="NZ_FNDK01000001.1"/>
</dbReference>
<dbReference type="CDD" id="cd08177">
    <property type="entry name" value="MAR"/>
    <property type="match status" value="1"/>
</dbReference>
<dbReference type="AlphaFoldDB" id="A0A1G7Y5W2"/>
<reference evidence="6 7" key="1">
    <citation type="submission" date="2016-10" db="EMBL/GenBank/DDBJ databases">
        <authorList>
            <person name="de Groot N.N."/>
        </authorList>
    </citation>
    <scope>NUCLEOTIDE SEQUENCE [LARGE SCALE GENOMIC DNA]</scope>
    <source>
        <strain evidence="6 7">DSM 21632</strain>
    </source>
</reference>
<evidence type="ECO:0000256" key="3">
    <source>
        <dbReference type="ARBA" id="ARBA00023027"/>
    </source>
</evidence>
<accession>A0A1G7Y5W2</accession>
<keyword evidence="2" id="KW-0560">Oxidoreductase</keyword>
<keyword evidence="7" id="KW-1185">Reference proteome</keyword>
<dbReference type="InterPro" id="IPR001670">
    <property type="entry name" value="ADH_Fe/GldA"/>
</dbReference>
<dbReference type="PANTHER" id="PTHR11496:SF102">
    <property type="entry name" value="ALCOHOL DEHYDROGENASE 4"/>
    <property type="match status" value="1"/>
</dbReference>
<dbReference type="InterPro" id="IPR056798">
    <property type="entry name" value="ADH_Fe_C"/>
</dbReference>
<organism evidence="6 7">
    <name type="scientific">Alteribacillus persepolensis</name>
    <dbReference type="NCBI Taxonomy" id="568899"/>
    <lineage>
        <taxon>Bacteria</taxon>
        <taxon>Bacillati</taxon>
        <taxon>Bacillota</taxon>
        <taxon>Bacilli</taxon>
        <taxon>Bacillales</taxon>
        <taxon>Bacillaceae</taxon>
        <taxon>Alteribacillus</taxon>
    </lineage>
</organism>